<protein>
    <submittedName>
        <fullName evidence="2">Uncharacterized protein</fullName>
    </submittedName>
</protein>
<feature type="transmembrane region" description="Helical" evidence="1">
    <location>
        <begin position="33"/>
        <end position="54"/>
    </location>
</feature>
<keyword evidence="1" id="KW-0472">Membrane</keyword>
<gene>
    <name evidence="2" type="ORF">CSO01_37900</name>
</gene>
<dbReference type="AlphaFoldDB" id="A0A512PIP2"/>
<comment type="caution">
    <text evidence="2">The sequence shown here is derived from an EMBL/GenBank/DDBJ whole genome shotgun (WGS) entry which is preliminary data.</text>
</comment>
<sequence>MSTPRDDRPGTPPTTAGVGKQLARDMGQGLAEIAVWAVAVVVVVGGLGLLGSLVGGPVGFVVGALLGVLVLGVTWLVLLVAGVSLAAKVLRRQG</sequence>
<keyword evidence="1" id="KW-1133">Transmembrane helix</keyword>
<feature type="transmembrane region" description="Helical" evidence="1">
    <location>
        <begin position="60"/>
        <end position="87"/>
    </location>
</feature>
<proteinExistence type="predicted"/>
<evidence type="ECO:0000313" key="3">
    <source>
        <dbReference type="Proteomes" id="UP000321798"/>
    </source>
</evidence>
<evidence type="ECO:0000256" key="1">
    <source>
        <dbReference type="SAM" id="Phobius"/>
    </source>
</evidence>
<organism evidence="2 3">
    <name type="scientific">Cellulomonas soli</name>
    <dbReference type="NCBI Taxonomy" id="931535"/>
    <lineage>
        <taxon>Bacteria</taxon>
        <taxon>Bacillati</taxon>
        <taxon>Actinomycetota</taxon>
        <taxon>Actinomycetes</taxon>
        <taxon>Micrococcales</taxon>
        <taxon>Cellulomonadaceae</taxon>
        <taxon>Cellulomonas</taxon>
    </lineage>
</organism>
<dbReference type="EMBL" id="BKAL01000022">
    <property type="protein sequence ID" value="GEP71075.1"/>
    <property type="molecule type" value="Genomic_DNA"/>
</dbReference>
<keyword evidence="1" id="KW-0812">Transmembrane</keyword>
<keyword evidence="3" id="KW-1185">Reference proteome</keyword>
<name>A0A512PIP2_9CELL</name>
<accession>A0A512PIP2</accession>
<reference evidence="2 3" key="1">
    <citation type="submission" date="2019-07" db="EMBL/GenBank/DDBJ databases">
        <title>Whole genome shotgun sequence of Cellulomonas soli NBRC 109434.</title>
        <authorList>
            <person name="Hosoyama A."/>
            <person name="Uohara A."/>
            <person name="Ohji S."/>
            <person name="Ichikawa N."/>
        </authorList>
    </citation>
    <scope>NUCLEOTIDE SEQUENCE [LARGE SCALE GENOMIC DNA]</scope>
    <source>
        <strain evidence="2 3">NBRC 109434</strain>
    </source>
</reference>
<dbReference type="RefSeq" id="WP_146954842.1">
    <property type="nucleotide sequence ID" value="NZ_BAABBJ010000004.1"/>
</dbReference>
<dbReference type="Proteomes" id="UP000321798">
    <property type="component" value="Unassembled WGS sequence"/>
</dbReference>
<evidence type="ECO:0000313" key="2">
    <source>
        <dbReference type="EMBL" id="GEP71075.1"/>
    </source>
</evidence>